<organism evidence="2 3">
    <name type="scientific">Hyaloscypha variabilis (strain UAMH 11265 / GT02V1 / F)</name>
    <name type="common">Meliniomyces variabilis</name>
    <dbReference type="NCBI Taxonomy" id="1149755"/>
    <lineage>
        <taxon>Eukaryota</taxon>
        <taxon>Fungi</taxon>
        <taxon>Dikarya</taxon>
        <taxon>Ascomycota</taxon>
        <taxon>Pezizomycotina</taxon>
        <taxon>Leotiomycetes</taxon>
        <taxon>Helotiales</taxon>
        <taxon>Hyaloscyphaceae</taxon>
        <taxon>Hyaloscypha</taxon>
        <taxon>Hyaloscypha variabilis</taxon>
    </lineage>
</organism>
<feature type="region of interest" description="Disordered" evidence="1">
    <location>
        <begin position="1"/>
        <end position="25"/>
    </location>
</feature>
<reference evidence="2 3" key="1">
    <citation type="submission" date="2016-04" db="EMBL/GenBank/DDBJ databases">
        <title>A degradative enzymes factory behind the ericoid mycorrhizal symbiosis.</title>
        <authorList>
            <consortium name="DOE Joint Genome Institute"/>
            <person name="Martino E."/>
            <person name="Morin E."/>
            <person name="Grelet G."/>
            <person name="Kuo A."/>
            <person name="Kohler A."/>
            <person name="Daghino S."/>
            <person name="Barry K."/>
            <person name="Choi C."/>
            <person name="Cichocki N."/>
            <person name="Clum A."/>
            <person name="Copeland A."/>
            <person name="Hainaut M."/>
            <person name="Haridas S."/>
            <person name="Labutti K."/>
            <person name="Lindquist E."/>
            <person name="Lipzen A."/>
            <person name="Khouja H.-R."/>
            <person name="Murat C."/>
            <person name="Ohm R."/>
            <person name="Olson A."/>
            <person name="Spatafora J."/>
            <person name="Veneault-Fourrey C."/>
            <person name="Henrissat B."/>
            <person name="Grigoriev I."/>
            <person name="Martin F."/>
            <person name="Perotto S."/>
        </authorList>
    </citation>
    <scope>NUCLEOTIDE SEQUENCE [LARGE SCALE GENOMIC DNA]</scope>
    <source>
        <strain evidence="2 3">F</strain>
    </source>
</reference>
<evidence type="ECO:0000313" key="2">
    <source>
        <dbReference type="EMBL" id="PMD35197.1"/>
    </source>
</evidence>
<protein>
    <submittedName>
        <fullName evidence="2">Uncharacterized protein</fullName>
    </submittedName>
</protein>
<keyword evidence="3" id="KW-1185">Reference proteome</keyword>
<accession>A0A2J6R9L0</accession>
<gene>
    <name evidence="2" type="ORF">L207DRAFT_495363</name>
</gene>
<name>A0A2J6R9L0_HYAVF</name>
<evidence type="ECO:0000256" key="1">
    <source>
        <dbReference type="SAM" id="MobiDB-lite"/>
    </source>
</evidence>
<evidence type="ECO:0000313" key="3">
    <source>
        <dbReference type="Proteomes" id="UP000235786"/>
    </source>
</evidence>
<dbReference type="Proteomes" id="UP000235786">
    <property type="component" value="Unassembled WGS sequence"/>
</dbReference>
<dbReference type="EMBL" id="KZ613952">
    <property type="protein sequence ID" value="PMD35197.1"/>
    <property type="molecule type" value="Genomic_DNA"/>
</dbReference>
<dbReference type="OrthoDB" id="4167490at2759"/>
<dbReference type="AlphaFoldDB" id="A0A2J6R9L0"/>
<sequence length="404" mass="45945">MDLTPIKIPGKNKRDNRKPAIAERKALKRPRGRPLKLCTSNAVSIVSAPPDPVVRAPKKRSLRNIKSRRKMSLLEKLPTELLEKVFLFCINLELPRASPVIAGKLSSETVYLQTIITAFGRTWDRWPGQREQFLNFKGKRPASTSDASKDDSKLQSAILRCRWASLSRLLAAKDTWIQRERRGRVFKPRYFLNSRNACSDEDEDEDNDGTPPELAELNAIEYFNNDFTSFSEFVHERDGSWTWEHCSWHTNKDVADGVEIPTSLLLGPWDEAKIKHLFWLVKSGGATIDWLNSTSGEVALEGLKNAVAIGDTRVIHLLEWYGLIEKLDIETLLWSIRNAGGDRIATVNQLLRLGFSNISSELRNARKIQRLLSDMEDEGKQDGDAEKLDFVNQLKTSQTLSELY</sequence>
<proteinExistence type="predicted"/>